<evidence type="ECO:0000259" key="9">
    <source>
        <dbReference type="Pfam" id="PF12849"/>
    </source>
</evidence>
<evidence type="ECO:0000313" key="10">
    <source>
        <dbReference type="EMBL" id="GLK80141.1"/>
    </source>
</evidence>
<reference evidence="10" key="1">
    <citation type="journal article" date="2014" name="Int. J. Syst. Evol. Microbiol.">
        <title>Complete genome sequence of Corynebacterium casei LMG S-19264T (=DSM 44701T), isolated from a smear-ripened cheese.</title>
        <authorList>
            <consortium name="US DOE Joint Genome Institute (JGI-PGF)"/>
            <person name="Walter F."/>
            <person name="Albersmeier A."/>
            <person name="Kalinowski J."/>
            <person name="Ruckert C."/>
        </authorList>
    </citation>
    <scope>NUCLEOTIDE SEQUENCE</scope>
    <source>
        <strain evidence="10">VKM B-2748</strain>
    </source>
</reference>
<dbReference type="PIRSF" id="PIRSF002756">
    <property type="entry name" value="PstS"/>
    <property type="match status" value="1"/>
</dbReference>
<keyword evidence="11" id="KW-1185">Reference proteome</keyword>
<evidence type="ECO:0000256" key="6">
    <source>
        <dbReference type="ARBA" id="ARBA00022592"/>
    </source>
</evidence>
<evidence type="ECO:0000256" key="2">
    <source>
        <dbReference type="ARBA" id="ARBA00008725"/>
    </source>
</evidence>
<sequence length="362" mass="37431">MIRQTSHRAPARLALAAVALAGAMLAAAPGLAQSVTGSGSTLVQPLLNRWNQDHLRSQWTAESQPSGGLDYEAVGSQAGVMRIRARAVDFGATEVPLSPEEVKEYRVAQFPVAVAGVAAAVNLTGVAPGALQLTGEVLADIYLGKVTTWSDPAIRALNPGLNLPDADIRPVRRSDGSGTTFAFTSYLARISERWRPVGAGQTVEWPVGRPARGNGGVAEMIARTPNSIGYLDLAAARRAGLAVAALRNAAGAFVTPGPDGFRAAAAKAGWSGANDFGVSLIDVAGEGAYPIVVTTFVVVPDTRPVATATAAALAFFNWGFERGADAASELGYVPLPPETVDAVRGYWRDRLGVAPAIDPGAG</sequence>
<dbReference type="SUPFAM" id="SSF53850">
    <property type="entry name" value="Periplasmic binding protein-like II"/>
    <property type="match status" value="1"/>
</dbReference>
<evidence type="ECO:0000256" key="5">
    <source>
        <dbReference type="ARBA" id="ARBA00022448"/>
    </source>
</evidence>
<dbReference type="Pfam" id="PF12849">
    <property type="entry name" value="PBP_like_2"/>
    <property type="match status" value="1"/>
</dbReference>
<organism evidence="10 11">
    <name type="scientific">Methylopila turkensis</name>
    <dbReference type="NCBI Taxonomy" id="1437816"/>
    <lineage>
        <taxon>Bacteria</taxon>
        <taxon>Pseudomonadati</taxon>
        <taxon>Pseudomonadota</taxon>
        <taxon>Alphaproteobacteria</taxon>
        <taxon>Hyphomicrobiales</taxon>
        <taxon>Methylopilaceae</taxon>
        <taxon>Methylopila</taxon>
    </lineage>
</organism>
<keyword evidence="5 7" id="KW-0813">Transport</keyword>
<evidence type="ECO:0000256" key="7">
    <source>
        <dbReference type="PIRNR" id="PIRNR002756"/>
    </source>
</evidence>
<dbReference type="RefSeq" id="WP_271200612.1">
    <property type="nucleotide sequence ID" value="NZ_BSFL01000002.1"/>
</dbReference>
<keyword evidence="8" id="KW-0732">Signal</keyword>
<gene>
    <name evidence="10" type="primary">pstS</name>
    <name evidence="10" type="ORF">GCM10008174_18820</name>
</gene>
<evidence type="ECO:0000256" key="4">
    <source>
        <dbReference type="ARBA" id="ARBA00021889"/>
    </source>
</evidence>
<keyword evidence="6 7" id="KW-0592">Phosphate transport</keyword>
<dbReference type="EMBL" id="BSFL01000002">
    <property type="protein sequence ID" value="GLK80141.1"/>
    <property type="molecule type" value="Genomic_DNA"/>
</dbReference>
<feature type="domain" description="PBP" evidence="9">
    <location>
        <begin position="32"/>
        <end position="318"/>
    </location>
</feature>
<feature type="signal peptide" evidence="8">
    <location>
        <begin position="1"/>
        <end position="32"/>
    </location>
</feature>
<comment type="caution">
    <text evidence="10">The sequence shown here is derived from an EMBL/GenBank/DDBJ whole genome shotgun (WGS) entry which is preliminary data.</text>
</comment>
<comment type="function">
    <text evidence="1 7">Part of the ABC transporter complex PstSACB involved in phosphate import.</text>
</comment>
<dbReference type="PANTHER" id="PTHR42996">
    <property type="entry name" value="PHOSPHATE-BINDING PROTEIN PSTS"/>
    <property type="match status" value="1"/>
</dbReference>
<dbReference type="GO" id="GO:0042301">
    <property type="term" value="F:phosphate ion binding"/>
    <property type="evidence" value="ECO:0007669"/>
    <property type="project" value="InterPro"/>
</dbReference>
<dbReference type="Gene3D" id="3.40.190.10">
    <property type="entry name" value="Periplasmic binding protein-like II"/>
    <property type="match status" value="2"/>
</dbReference>
<dbReference type="NCBIfam" id="TIGR00975">
    <property type="entry name" value="3a0107s03"/>
    <property type="match status" value="1"/>
</dbReference>
<dbReference type="PANTHER" id="PTHR42996:SF1">
    <property type="entry name" value="PHOSPHATE-BINDING PROTEIN PSTS"/>
    <property type="match status" value="1"/>
</dbReference>
<evidence type="ECO:0000256" key="1">
    <source>
        <dbReference type="ARBA" id="ARBA00002841"/>
    </source>
</evidence>
<evidence type="ECO:0000256" key="3">
    <source>
        <dbReference type="ARBA" id="ARBA00011529"/>
    </source>
</evidence>
<evidence type="ECO:0000313" key="11">
    <source>
        <dbReference type="Proteomes" id="UP001143309"/>
    </source>
</evidence>
<comment type="similarity">
    <text evidence="2 7">Belongs to the PstS family.</text>
</comment>
<proteinExistence type="inferred from homology"/>
<feature type="chain" id="PRO_5040784949" description="Phosphate-binding protein PstS" evidence="8">
    <location>
        <begin position="33"/>
        <end position="362"/>
    </location>
</feature>
<dbReference type="AlphaFoldDB" id="A0A9W6N798"/>
<dbReference type="InterPro" id="IPR024370">
    <property type="entry name" value="PBP_domain"/>
</dbReference>
<dbReference type="InterPro" id="IPR050962">
    <property type="entry name" value="Phosphate-bind_PstS"/>
</dbReference>
<accession>A0A9W6N798</accession>
<dbReference type="InterPro" id="IPR005673">
    <property type="entry name" value="ABC_phos-bd_PstS"/>
</dbReference>
<reference evidence="10" key="2">
    <citation type="submission" date="2023-01" db="EMBL/GenBank/DDBJ databases">
        <authorList>
            <person name="Sun Q."/>
            <person name="Evtushenko L."/>
        </authorList>
    </citation>
    <scope>NUCLEOTIDE SEQUENCE</scope>
    <source>
        <strain evidence="10">VKM B-2748</strain>
    </source>
</reference>
<dbReference type="Proteomes" id="UP001143309">
    <property type="component" value="Unassembled WGS sequence"/>
</dbReference>
<name>A0A9W6N798_9HYPH</name>
<evidence type="ECO:0000256" key="8">
    <source>
        <dbReference type="SAM" id="SignalP"/>
    </source>
</evidence>
<protein>
    <recommendedName>
        <fullName evidence="4 7">Phosphate-binding protein PstS</fullName>
    </recommendedName>
</protein>
<dbReference type="CDD" id="cd13565">
    <property type="entry name" value="PBP2_PstS"/>
    <property type="match status" value="1"/>
</dbReference>
<dbReference type="GO" id="GO:0043190">
    <property type="term" value="C:ATP-binding cassette (ABC) transporter complex"/>
    <property type="evidence" value="ECO:0007669"/>
    <property type="project" value="InterPro"/>
</dbReference>
<comment type="subunit">
    <text evidence="3 7">The complex is composed of two ATP-binding proteins (PstB), two transmembrane proteins (PstC and PstA) and a solute-binding protein (PstS).</text>
</comment>
<dbReference type="GO" id="GO:0035435">
    <property type="term" value="P:phosphate ion transmembrane transport"/>
    <property type="evidence" value="ECO:0007669"/>
    <property type="project" value="InterPro"/>
</dbReference>